<dbReference type="SUPFAM" id="SSF52047">
    <property type="entry name" value="RNI-like"/>
    <property type="match status" value="1"/>
</dbReference>
<accession>A0A168PCI3</accession>
<dbReference type="OrthoDB" id="9994419at2759"/>
<dbReference type="EMBL" id="LT553674">
    <property type="protein sequence ID" value="SAM02147.1"/>
    <property type="molecule type" value="Genomic_DNA"/>
</dbReference>
<dbReference type="STRING" id="4829.A0A168PCI3"/>
<organism evidence="1">
    <name type="scientific">Absidia glauca</name>
    <name type="common">Pin mould</name>
    <dbReference type="NCBI Taxonomy" id="4829"/>
    <lineage>
        <taxon>Eukaryota</taxon>
        <taxon>Fungi</taxon>
        <taxon>Fungi incertae sedis</taxon>
        <taxon>Mucoromycota</taxon>
        <taxon>Mucoromycotina</taxon>
        <taxon>Mucoromycetes</taxon>
        <taxon>Mucorales</taxon>
        <taxon>Cunninghamellaceae</taxon>
        <taxon>Absidia</taxon>
    </lineage>
</organism>
<dbReference type="Proteomes" id="UP000078561">
    <property type="component" value="Unassembled WGS sequence"/>
</dbReference>
<evidence type="ECO:0000313" key="1">
    <source>
        <dbReference type="EMBL" id="SAM02147.1"/>
    </source>
</evidence>
<name>A0A168PCI3_ABSGL</name>
<protein>
    <recommendedName>
        <fullName evidence="3">F-box domain-containing protein</fullName>
    </recommendedName>
</protein>
<proteinExistence type="predicted"/>
<dbReference type="OMA" id="FYMCMAL"/>
<evidence type="ECO:0008006" key="3">
    <source>
        <dbReference type="Google" id="ProtNLM"/>
    </source>
</evidence>
<gene>
    <name evidence="1" type="primary">ABSGL_07910.1 scaffold 9181</name>
</gene>
<reference evidence="1" key="1">
    <citation type="submission" date="2016-04" db="EMBL/GenBank/DDBJ databases">
        <authorList>
            <person name="Evans L.H."/>
            <person name="Alamgir A."/>
            <person name="Owens N."/>
            <person name="Weber N.D."/>
            <person name="Virtaneva K."/>
            <person name="Barbian K."/>
            <person name="Babar A."/>
            <person name="Rosenke K."/>
        </authorList>
    </citation>
    <scope>NUCLEOTIDE SEQUENCE [LARGE SCALE GENOMIC DNA]</scope>
    <source>
        <strain evidence="1">CBS 101.48</strain>
    </source>
</reference>
<dbReference type="InterPro" id="IPR032675">
    <property type="entry name" value="LRR_dom_sf"/>
</dbReference>
<dbReference type="InParanoid" id="A0A168PCI3"/>
<sequence>MDTLTPELIDTITAFCSTAQTKARWGSVNRHYYEATRRRLFQNVTITSPRQYLAFLRHLDEFEAKGYLERYVRTLDLSSYTVRGSGWSEQQAKKVIVASDLAQWITRCRFLQQIVIGDELMHVFVEPDVMRAIFTTDHPFLQVIDFTGFCDQKVTKAMADLFLQQHSTTTNKDEDKAASPLLLPALYPPQESSDDDLMEVHHWKMPPRLTQLSFHLCMALSPTLFFQPFFERLASNGNTITRLDLAHTPITNQVFTHVNPSTLTHLNLQGCRGIHCCDGLAPFLRQCTNLVELNLNMHFNGVAVGNQFCSGCLGDFLRHDLKHMRRLRVLDLGGQAHLTDGLLIQTPRQVLAGLHYLSVAYATHVTLDGAMGTLLGGMKQIEYLNVTRTSMNRNPRALLDLCARVAPQLEVIEVEDKAIGRDVVARSTTWAFSQHGRRGYYARQGVDPRFKYSQKLLLLDEQPQSPMMKYWSFSY</sequence>
<dbReference type="Gene3D" id="3.80.10.10">
    <property type="entry name" value="Ribonuclease Inhibitor"/>
    <property type="match status" value="2"/>
</dbReference>
<dbReference type="AlphaFoldDB" id="A0A168PCI3"/>
<keyword evidence="2" id="KW-1185">Reference proteome</keyword>
<evidence type="ECO:0000313" key="2">
    <source>
        <dbReference type="Proteomes" id="UP000078561"/>
    </source>
</evidence>